<dbReference type="EMBL" id="KN817541">
    <property type="protein sequence ID" value="KJA23657.1"/>
    <property type="molecule type" value="Genomic_DNA"/>
</dbReference>
<proteinExistence type="predicted"/>
<evidence type="ECO:0000313" key="2">
    <source>
        <dbReference type="EMBL" id="KJA23657.1"/>
    </source>
</evidence>
<keyword evidence="1" id="KW-0732">Signal</keyword>
<dbReference type="Proteomes" id="UP000054270">
    <property type="component" value="Unassembled WGS sequence"/>
</dbReference>
<sequence length="500" mass="54215">MERAVLRFFLILMACCELGMRRGAHVLWNWFPFIVVPNQPPRARGVYPHLNLYIACVISLSSPDRAAERQDKATIPPVQDTHHIPLFIGHGGIPPLQNSCPALPRLHAARVEVAPTSIHLFEWSRASISLDRTPMGHSIWDLGLARCELSRALPAPNRPPEYTRGRIKSPARRFLYGFSRAYSCLPLLFYGCSYDGPCICEFPAEARMGVAGSLHGPARFNVRVLLSSAEACSTLRPPRDLSHSPSAPANASFPPRFPPPFAVSTPRSPHPSKTPPAAQALLLCASPIPTMPPPPVHARSIPAPFALRCVYFPAHDHSAPRVFLPSPDAAHPHTSPDVLLPPPATVYASPCRPHTPACKAPGNASPGHSVSHCGARTARAPRSAASLTSALLPSPSRLSVLLVAAHRLRAPAQFYQTGHLSGVRCATPGMRGEAPTRSAHAPRTAYAHLPDPRRLVTFFRITLRPRLNASTTLFSTLITPIRGSTLSATFALRAHDDTLE</sequence>
<name>A0A0D2L8Y7_HYPSF</name>
<reference evidence="3" key="1">
    <citation type="submission" date="2014-04" db="EMBL/GenBank/DDBJ databases">
        <title>Evolutionary Origins and Diversification of the Mycorrhizal Mutualists.</title>
        <authorList>
            <consortium name="DOE Joint Genome Institute"/>
            <consortium name="Mycorrhizal Genomics Consortium"/>
            <person name="Kohler A."/>
            <person name="Kuo A."/>
            <person name="Nagy L.G."/>
            <person name="Floudas D."/>
            <person name="Copeland A."/>
            <person name="Barry K.W."/>
            <person name="Cichocki N."/>
            <person name="Veneault-Fourrey C."/>
            <person name="LaButti K."/>
            <person name="Lindquist E.A."/>
            <person name="Lipzen A."/>
            <person name="Lundell T."/>
            <person name="Morin E."/>
            <person name="Murat C."/>
            <person name="Riley R."/>
            <person name="Ohm R."/>
            <person name="Sun H."/>
            <person name="Tunlid A."/>
            <person name="Henrissat B."/>
            <person name="Grigoriev I.V."/>
            <person name="Hibbett D.S."/>
            <person name="Martin F."/>
        </authorList>
    </citation>
    <scope>NUCLEOTIDE SEQUENCE [LARGE SCALE GENOMIC DNA]</scope>
    <source>
        <strain evidence="3">FD-334 SS-4</strain>
    </source>
</reference>
<gene>
    <name evidence="2" type="ORF">HYPSUDRAFT_214988</name>
</gene>
<feature type="chain" id="PRO_5002246172" evidence="1">
    <location>
        <begin position="24"/>
        <end position="500"/>
    </location>
</feature>
<evidence type="ECO:0000313" key="3">
    <source>
        <dbReference type="Proteomes" id="UP000054270"/>
    </source>
</evidence>
<protein>
    <submittedName>
        <fullName evidence="2">Uncharacterized protein</fullName>
    </submittedName>
</protein>
<keyword evidence="3" id="KW-1185">Reference proteome</keyword>
<accession>A0A0D2L8Y7</accession>
<dbReference type="AlphaFoldDB" id="A0A0D2L8Y7"/>
<feature type="signal peptide" evidence="1">
    <location>
        <begin position="1"/>
        <end position="23"/>
    </location>
</feature>
<evidence type="ECO:0000256" key="1">
    <source>
        <dbReference type="SAM" id="SignalP"/>
    </source>
</evidence>
<organism evidence="2 3">
    <name type="scientific">Hypholoma sublateritium (strain FD-334 SS-4)</name>
    <dbReference type="NCBI Taxonomy" id="945553"/>
    <lineage>
        <taxon>Eukaryota</taxon>
        <taxon>Fungi</taxon>
        <taxon>Dikarya</taxon>
        <taxon>Basidiomycota</taxon>
        <taxon>Agaricomycotina</taxon>
        <taxon>Agaricomycetes</taxon>
        <taxon>Agaricomycetidae</taxon>
        <taxon>Agaricales</taxon>
        <taxon>Agaricineae</taxon>
        <taxon>Strophariaceae</taxon>
        <taxon>Hypholoma</taxon>
    </lineage>
</organism>